<feature type="signal peptide" evidence="1">
    <location>
        <begin position="1"/>
        <end position="34"/>
    </location>
</feature>
<name>A0A2K9ASN8_9GAMM</name>
<dbReference type="RefSeq" id="WP_106647247.1">
    <property type="nucleotide sequence ID" value="NZ_BMGO01000001.1"/>
</dbReference>
<reference evidence="2 3" key="1">
    <citation type="submission" date="2017-12" db="EMBL/GenBank/DDBJ databases">
        <title>Kangiella profundi FT102 completed genome.</title>
        <authorList>
            <person name="Xu J."/>
            <person name="Wang J."/>
            <person name="Lu Y."/>
        </authorList>
    </citation>
    <scope>NUCLEOTIDE SEQUENCE [LARGE SCALE GENOMIC DNA]</scope>
    <source>
        <strain evidence="2 3">FT102</strain>
    </source>
</reference>
<sequence>MKNTGLNHKSSPMTRLSQIAAGVALAVSAASSQAVNWDTENYDVNFDTTLSVGVGVRVEERDRNLVGKSNLYQIENGQPISNAYLSGTVPPGAWSNNSDDGNLNFDKGDFFSQVIKGVHELDIRHKDGDQGLFARGLWYYDRILMDTELPFRNLDSYGGQDGRNTAREEQGYDARMLDMYVWKTFEFDSGNVMQVRLGEQVVSWGESTFIQHSLSEANPVDLRTLRNPGAELKEAFIPTSMIWTSFDLNESWNMEAFYQFEFEEVKFDEPGTYFSTRDFLGLKGEEVHLGFAQYPEGQPGTVALRDETRFADDQGQFGVKVGYFTEYGTEFGFYYMNYHNRRPIISANAANAEGVVTGFLEYPEDIQMYGLSFNTATDSGLSVAGEISYRVDEPLQVDDVELLFATLEPIGQIPSGTSQVANGVGLGEEISGYRLLDTVQAQMTITSLLGPVFGSDQTAFLVEVGANQILDMPSQDELRFESEGTFRSGNPDRAIDYNGNGTIDGLFGFDPTGTSPCGFTNPTTGQRIRTECEGMTENGFADEFSWGYRMAMRWDYNNVFSGWNMSPRIVFQHDVSGNTPAPISNFLEGRKSLSAGVSLSTLSAWKWDFAYNSYFGGGSANLISDRDHVSLALSYSF</sequence>
<dbReference type="InterPro" id="IPR010727">
    <property type="entry name" value="DUF1302"/>
</dbReference>
<evidence type="ECO:0000256" key="1">
    <source>
        <dbReference type="SAM" id="SignalP"/>
    </source>
</evidence>
<dbReference type="Pfam" id="PF06980">
    <property type="entry name" value="DUF1302"/>
    <property type="match status" value="1"/>
</dbReference>
<gene>
    <name evidence="2" type="ORF">CW740_09350</name>
</gene>
<dbReference type="KEGG" id="kpd:CW740_09350"/>
<keyword evidence="1" id="KW-0732">Signal</keyword>
<organism evidence="2 3">
    <name type="scientific">Kangiella profundi</name>
    <dbReference type="NCBI Taxonomy" id="1561924"/>
    <lineage>
        <taxon>Bacteria</taxon>
        <taxon>Pseudomonadati</taxon>
        <taxon>Pseudomonadota</taxon>
        <taxon>Gammaproteobacteria</taxon>
        <taxon>Kangiellales</taxon>
        <taxon>Kangiellaceae</taxon>
        <taxon>Kangiella</taxon>
    </lineage>
</organism>
<dbReference type="EMBL" id="CP025120">
    <property type="protein sequence ID" value="AUD79433.1"/>
    <property type="molecule type" value="Genomic_DNA"/>
</dbReference>
<evidence type="ECO:0000313" key="2">
    <source>
        <dbReference type="EMBL" id="AUD79433.1"/>
    </source>
</evidence>
<proteinExistence type="predicted"/>
<evidence type="ECO:0000313" key="3">
    <source>
        <dbReference type="Proteomes" id="UP000232693"/>
    </source>
</evidence>
<feature type="chain" id="PRO_5014979082" evidence="1">
    <location>
        <begin position="35"/>
        <end position="637"/>
    </location>
</feature>
<dbReference type="AlphaFoldDB" id="A0A2K9ASN8"/>
<dbReference type="Proteomes" id="UP000232693">
    <property type="component" value="Chromosome"/>
</dbReference>
<keyword evidence="3" id="KW-1185">Reference proteome</keyword>
<dbReference type="OrthoDB" id="7000272at2"/>
<accession>A0A2K9ASN8</accession>
<protein>
    <submittedName>
        <fullName evidence="2">DUF1302 domain-containing protein</fullName>
    </submittedName>
</protein>